<name>A0A170YT44_9BACT</name>
<dbReference type="AlphaFoldDB" id="A0A170YT44"/>
<protein>
    <submittedName>
        <fullName evidence="1">WbqC-like protein family protein</fullName>
    </submittedName>
</protein>
<gene>
    <name evidence="1" type="ORF">PJIAN_1634</name>
</gene>
<dbReference type="Proteomes" id="UP000076586">
    <property type="component" value="Unassembled WGS sequence"/>
</dbReference>
<reference evidence="2" key="1">
    <citation type="submission" date="2016-04" db="EMBL/GenBank/DDBJ databases">
        <title>Draft genome sequence of Paludibacter jiangxiensis strain NM7.</title>
        <authorList>
            <person name="Qiu Y."/>
            <person name="Matsuura N."/>
            <person name="Ohashi A."/>
            <person name="Tourlousse M.D."/>
            <person name="Sekiguchi Y."/>
        </authorList>
    </citation>
    <scope>NUCLEOTIDE SEQUENCE [LARGE SCALE GENOMIC DNA]</scope>
    <source>
        <strain evidence="2">NM7</strain>
    </source>
</reference>
<dbReference type="InterPro" id="IPR014985">
    <property type="entry name" value="WbqC"/>
</dbReference>
<proteinExistence type="predicted"/>
<keyword evidence="2" id="KW-1185">Reference proteome</keyword>
<evidence type="ECO:0000313" key="1">
    <source>
        <dbReference type="EMBL" id="GAT62044.1"/>
    </source>
</evidence>
<dbReference type="Pfam" id="PF08889">
    <property type="entry name" value="WbqC"/>
    <property type="match status" value="1"/>
</dbReference>
<dbReference type="EMBL" id="BDCR01000001">
    <property type="protein sequence ID" value="GAT62044.1"/>
    <property type="molecule type" value="Genomic_DNA"/>
</dbReference>
<dbReference type="STRING" id="681398.PJIAN_1634"/>
<sequence length="211" mass="24849">MNVWMSVAYLAPLHYYARMLSAGHVYIEQHDNYLKQTYRNRCQIVTGNGVIPLSIPVDKGESVKCLSRDIRLSSHTDWQTLHWRSLVAAYNSSPFFEYYTDDLLPFYEKKWDCLFDFNISIQSKILELIDAEFAIEFTDDYKTEFGEGELDLRERIHPKKMPESEDPAYRVVPYYQVFDQKLGFIPNMSIVDLLFNMGPESKEILKKMIMQ</sequence>
<dbReference type="OrthoDB" id="1523452at2"/>
<accession>A0A170YT44</accession>
<evidence type="ECO:0000313" key="2">
    <source>
        <dbReference type="Proteomes" id="UP000076586"/>
    </source>
</evidence>
<comment type="caution">
    <text evidence="1">The sequence shown here is derived from an EMBL/GenBank/DDBJ whole genome shotgun (WGS) entry which is preliminary data.</text>
</comment>
<dbReference type="RefSeq" id="WP_068701914.1">
    <property type="nucleotide sequence ID" value="NZ_BDCR01000001.1"/>
</dbReference>
<reference evidence="2" key="2">
    <citation type="journal article" date="2017" name="Genome Announc.">
        <title>Draft genome sequence of Paludibacter jiangxiensis NM7(T), a propionate-producing fermentative bacterium.</title>
        <authorList>
            <person name="Qiu Y.-L."/>
            <person name="Tourlousse D.M."/>
            <person name="Matsuura N."/>
            <person name="Ohashi A."/>
            <person name="Sekiguchi Y."/>
        </authorList>
    </citation>
    <scope>NUCLEOTIDE SEQUENCE [LARGE SCALE GENOMIC DNA]</scope>
    <source>
        <strain evidence="2">NM7</strain>
    </source>
</reference>
<organism evidence="1 2">
    <name type="scientific">Paludibacter jiangxiensis</name>
    <dbReference type="NCBI Taxonomy" id="681398"/>
    <lineage>
        <taxon>Bacteria</taxon>
        <taxon>Pseudomonadati</taxon>
        <taxon>Bacteroidota</taxon>
        <taxon>Bacteroidia</taxon>
        <taxon>Bacteroidales</taxon>
        <taxon>Paludibacteraceae</taxon>
        <taxon>Paludibacter</taxon>
    </lineage>
</organism>